<evidence type="ECO:0000256" key="1">
    <source>
        <dbReference type="ARBA" id="ARBA00022729"/>
    </source>
</evidence>
<dbReference type="InterPro" id="IPR036908">
    <property type="entry name" value="RlpA-like_sf"/>
</dbReference>
<dbReference type="InterPro" id="IPR007137">
    <property type="entry name" value="DUF348"/>
</dbReference>
<dbReference type="Pfam" id="PF03990">
    <property type="entry name" value="DUF348"/>
    <property type="match status" value="2"/>
</dbReference>
<dbReference type="InterPro" id="IPR011098">
    <property type="entry name" value="G5_dom"/>
</dbReference>
<evidence type="ECO:0000313" key="5">
    <source>
        <dbReference type="Proteomes" id="UP000324646"/>
    </source>
</evidence>
<reference evidence="4 5" key="1">
    <citation type="submission" date="2019-07" db="EMBL/GenBank/DDBJ databases">
        <title>Complete genome of Crassaminicella thermophila SY095.</title>
        <authorList>
            <person name="Li X."/>
        </authorList>
    </citation>
    <scope>NUCLEOTIDE SEQUENCE [LARGE SCALE GENOMIC DNA]</scope>
    <source>
        <strain evidence="4 5">SY095</strain>
    </source>
</reference>
<keyword evidence="2" id="KW-0472">Membrane</keyword>
<feature type="transmembrane region" description="Helical" evidence="2">
    <location>
        <begin position="16"/>
        <end position="34"/>
    </location>
</feature>
<keyword evidence="2" id="KW-0812">Transmembrane</keyword>
<dbReference type="EMBL" id="CP042243">
    <property type="protein sequence ID" value="QEK13374.1"/>
    <property type="molecule type" value="Genomic_DNA"/>
</dbReference>
<dbReference type="AlphaFoldDB" id="A0A5C0SIV8"/>
<name>A0A5C0SIV8_CRATE</name>
<dbReference type="OrthoDB" id="9798935at2"/>
<dbReference type="CDD" id="cd22786">
    <property type="entry name" value="DPBB_YuiC-like"/>
    <property type="match status" value="1"/>
</dbReference>
<protein>
    <submittedName>
        <fullName evidence="4">DUF348 domain-containing protein</fullName>
    </submittedName>
</protein>
<evidence type="ECO:0000313" key="4">
    <source>
        <dbReference type="EMBL" id="QEK13374.1"/>
    </source>
</evidence>
<feature type="domain" description="G5" evidence="3">
    <location>
        <begin position="146"/>
        <end position="226"/>
    </location>
</feature>
<dbReference type="Pfam" id="PF06725">
    <property type="entry name" value="3D"/>
    <property type="match status" value="1"/>
</dbReference>
<evidence type="ECO:0000259" key="3">
    <source>
        <dbReference type="PROSITE" id="PS51109"/>
    </source>
</evidence>
<dbReference type="SUPFAM" id="SSF50685">
    <property type="entry name" value="Barwin-like endoglucanases"/>
    <property type="match status" value="1"/>
</dbReference>
<keyword evidence="2" id="KW-1133">Transmembrane helix</keyword>
<dbReference type="Pfam" id="PF07501">
    <property type="entry name" value="G5"/>
    <property type="match status" value="1"/>
</dbReference>
<dbReference type="GO" id="GO:0019867">
    <property type="term" value="C:outer membrane"/>
    <property type="evidence" value="ECO:0007669"/>
    <property type="project" value="InterPro"/>
</dbReference>
<gene>
    <name evidence="4" type="ORF">FQB35_14450</name>
</gene>
<dbReference type="Gene3D" id="2.20.230.10">
    <property type="entry name" value="Resuscitation-promoting factor rpfb"/>
    <property type="match status" value="1"/>
</dbReference>
<dbReference type="Proteomes" id="UP000324646">
    <property type="component" value="Chromosome"/>
</dbReference>
<dbReference type="GO" id="GO:0009254">
    <property type="term" value="P:peptidoglycan turnover"/>
    <property type="evidence" value="ECO:0007669"/>
    <property type="project" value="InterPro"/>
</dbReference>
<dbReference type="GO" id="GO:0004553">
    <property type="term" value="F:hydrolase activity, hydrolyzing O-glycosyl compounds"/>
    <property type="evidence" value="ECO:0007669"/>
    <property type="project" value="InterPro"/>
</dbReference>
<dbReference type="PROSITE" id="PS51109">
    <property type="entry name" value="G5"/>
    <property type="match status" value="1"/>
</dbReference>
<proteinExistence type="predicted"/>
<dbReference type="InterPro" id="IPR010611">
    <property type="entry name" value="3D_dom"/>
</dbReference>
<evidence type="ECO:0000256" key="2">
    <source>
        <dbReference type="SAM" id="Phobius"/>
    </source>
</evidence>
<dbReference type="SMART" id="SM01208">
    <property type="entry name" value="G5"/>
    <property type="match status" value="1"/>
</dbReference>
<dbReference type="PANTHER" id="PTHR39160">
    <property type="entry name" value="CELL WALL-BINDING PROTEIN YOCH"/>
    <property type="match status" value="1"/>
</dbReference>
<dbReference type="Gene3D" id="2.40.40.10">
    <property type="entry name" value="RlpA-like domain"/>
    <property type="match status" value="1"/>
</dbReference>
<keyword evidence="1" id="KW-0732">Signal</keyword>
<dbReference type="KEGG" id="crs:FQB35_14450"/>
<dbReference type="InterPro" id="IPR051933">
    <property type="entry name" value="Resuscitation_pf_RpfB"/>
</dbReference>
<keyword evidence="5" id="KW-1185">Reference proteome</keyword>
<accession>A0A5C0SIV8</accession>
<dbReference type="PANTHER" id="PTHR39160:SF4">
    <property type="entry name" value="RESUSCITATION-PROMOTING FACTOR RPFB"/>
    <property type="match status" value="1"/>
</dbReference>
<organism evidence="4 5">
    <name type="scientific">Crassaminicella thermophila</name>
    <dbReference type="NCBI Taxonomy" id="2599308"/>
    <lineage>
        <taxon>Bacteria</taxon>
        <taxon>Bacillati</taxon>
        <taxon>Bacillota</taxon>
        <taxon>Clostridia</taxon>
        <taxon>Eubacteriales</taxon>
        <taxon>Clostridiaceae</taxon>
        <taxon>Crassaminicella</taxon>
    </lineage>
</organism>
<sequence>METESRNVKFFTKRNLMILGIVLLIGIFSVSYGMKKEVIIKDGEKKVKVCVRLGDVADAIKKGNITLNEHDKVSIPLKSKVKDGMVIAIERAHPVNIQLEGKLEEVLTANEKVKDILDEYSIIVDDDDKVMPGLDEKVEKYETITVVKVDEEIVSKKEIIPFESVIQYSDKLDKGKVNLIQQGKNGEREAKYKVVYEDGKEVSKELIEEKVIVSPQKEIVEKGTALYVATSRGNIRVKKAIKMTATAYDATFASTGKHPGDPYYGITRSGTKVRPGVVAVDPRVIPLGTKLYIEALDGSKDYGFASAEDTGGAIKGNRIDLYFESPNDVAKYGKRKVMVYILE</sequence>
<dbReference type="RefSeq" id="WP_148810546.1">
    <property type="nucleotide sequence ID" value="NZ_CP042243.1"/>
</dbReference>